<organism evidence="3 4">
    <name type="scientific">Aquibium oceanicum</name>
    <dbReference type="NCBI Taxonomy" id="1670800"/>
    <lineage>
        <taxon>Bacteria</taxon>
        <taxon>Pseudomonadati</taxon>
        <taxon>Pseudomonadota</taxon>
        <taxon>Alphaproteobacteria</taxon>
        <taxon>Hyphomicrobiales</taxon>
        <taxon>Phyllobacteriaceae</taxon>
        <taxon>Aquibium</taxon>
    </lineage>
</organism>
<dbReference type="OrthoDB" id="7818056at2"/>
<sequence>MALSPNLRGALFMAVSMAGFTMNDVLSKVVSDSMNMAQIMLIRGVFATVLIGVLAWHRGAFRIPRHILDRWIVLRAVGEVVATLCFLTALSHLPIANVSAILQALPLGVTMGAALLFSEPVGWRRWLAIGAGFAGVLVIVRPGLEGFSVYSLFALGCVLACVVRDLATKRIDAEVPSLFVSTVTACAVSVTGAALVVPYGGWSPVELADAGLLFGAAVLLLFGYQFIILSMRTGDISYIAPFRYTGLLWAILLGYLVFGDVPDAAMSIGATIIIGSGLYALYREQIVGRTRPVAESTSPAMAPDGL</sequence>
<accession>A0A1L3SRV8</accession>
<feature type="transmembrane region" description="Helical" evidence="1">
    <location>
        <begin position="95"/>
        <end position="117"/>
    </location>
</feature>
<dbReference type="Proteomes" id="UP000182840">
    <property type="component" value="Chromosome"/>
</dbReference>
<dbReference type="AlphaFoldDB" id="A0A1L3SRV8"/>
<feature type="transmembrane region" description="Helical" evidence="1">
    <location>
        <begin position="150"/>
        <end position="167"/>
    </location>
</feature>
<feature type="transmembrane region" description="Helical" evidence="1">
    <location>
        <begin position="68"/>
        <end position="89"/>
    </location>
</feature>
<dbReference type="GO" id="GO:0016020">
    <property type="term" value="C:membrane"/>
    <property type="evidence" value="ECO:0007669"/>
    <property type="project" value="InterPro"/>
</dbReference>
<keyword evidence="1" id="KW-0812">Transmembrane</keyword>
<evidence type="ECO:0000259" key="2">
    <source>
        <dbReference type="Pfam" id="PF00892"/>
    </source>
</evidence>
<dbReference type="SUPFAM" id="SSF103481">
    <property type="entry name" value="Multidrug resistance efflux transporter EmrE"/>
    <property type="match status" value="2"/>
</dbReference>
<dbReference type="Pfam" id="PF00892">
    <property type="entry name" value="EamA"/>
    <property type="match status" value="1"/>
</dbReference>
<dbReference type="KEGG" id="meso:BSQ44_12295"/>
<dbReference type="EMBL" id="CP018171">
    <property type="protein sequence ID" value="APH72055.1"/>
    <property type="molecule type" value="Genomic_DNA"/>
</dbReference>
<feature type="transmembrane region" description="Helical" evidence="1">
    <location>
        <begin position="37"/>
        <end position="56"/>
    </location>
</feature>
<dbReference type="Gene3D" id="1.10.3730.20">
    <property type="match status" value="1"/>
</dbReference>
<keyword evidence="1" id="KW-1133">Transmembrane helix</keyword>
<name>A0A1L3SRV8_9HYPH</name>
<dbReference type="InterPro" id="IPR037185">
    <property type="entry name" value="EmrE-like"/>
</dbReference>
<evidence type="ECO:0000313" key="3">
    <source>
        <dbReference type="EMBL" id="APH72055.1"/>
    </source>
</evidence>
<gene>
    <name evidence="3" type="ORF">BSQ44_12295</name>
</gene>
<protein>
    <submittedName>
        <fullName evidence="3">EamA family transporter</fullName>
    </submittedName>
</protein>
<dbReference type="InterPro" id="IPR000620">
    <property type="entry name" value="EamA_dom"/>
</dbReference>
<dbReference type="PANTHER" id="PTHR22911:SF135">
    <property type="entry name" value="BLR4310 PROTEIN"/>
    <property type="match status" value="1"/>
</dbReference>
<keyword evidence="4" id="KW-1185">Reference proteome</keyword>
<evidence type="ECO:0000256" key="1">
    <source>
        <dbReference type="SAM" id="Phobius"/>
    </source>
</evidence>
<feature type="transmembrane region" description="Helical" evidence="1">
    <location>
        <begin position="241"/>
        <end position="258"/>
    </location>
</feature>
<feature type="transmembrane region" description="Helical" evidence="1">
    <location>
        <begin position="264"/>
        <end position="282"/>
    </location>
</feature>
<feature type="transmembrane region" description="Helical" evidence="1">
    <location>
        <begin position="126"/>
        <end position="144"/>
    </location>
</feature>
<dbReference type="STRING" id="1670800.BSQ44_12295"/>
<dbReference type="PANTHER" id="PTHR22911">
    <property type="entry name" value="ACYL-MALONYL CONDENSING ENZYME-RELATED"/>
    <property type="match status" value="1"/>
</dbReference>
<feature type="domain" description="EamA" evidence="2">
    <location>
        <begin position="8"/>
        <end position="140"/>
    </location>
</feature>
<proteinExistence type="predicted"/>
<keyword evidence="1" id="KW-0472">Membrane</keyword>
<reference evidence="4" key="1">
    <citation type="submission" date="2016-11" db="EMBL/GenBank/DDBJ databases">
        <title>Mesorhizobium oceanicum sp. nov., isolated from deep seawater in South China Sea.</title>
        <authorList>
            <person name="Fu G.-Y."/>
        </authorList>
    </citation>
    <scope>NUCLEOTIDE SEQUENCE [LARGE SCALE GENOMIC DNA]</scope>
    <source>
        <strain evidence="4">B7</strain>
    </source>
</reference>
<dbReference type="RefSeq" id="WP_072604516.1">
    <property type="nucleotide sequence ID" value="NZ_CP018171.1"/>
</dbReference>
<evidence type="ECO:0000313" key="4">
    <source>
        <dbReference type="Proteomes" id="UP000182840"/>
    </source>
</evidence>
<feature type="transmembrane region" description="Helical" evidence="1">
    <location>
        <begin position="211"/>
        <end position="229"/>
    </location>
</feature>
<feature type="transmembrane region" description="Helical" evidence="1">
    <location>
        <begin position="179"/>
        <end position="199"/>
    </location>
</feature>